<dbReference type="RefSeq" id="WP_131941141.1">
    <property type="nucleotide sequence ID" value="NZ_BAAAMX010000035.1"/>
</dbReference>
<name>A0A4R4NWH1_9ACTN</name>
<evidence type="ECO:0000313" key="3">
    <source>
        <dbReference type="Proteomes" id="UP000295431"/>
    </source>
</evidence>
<dbReference type="OrthoDB" id="3470007at2"/>
<dbReference type="Proteomes" id="UP000295431">
    <property type="component" value="Unassembled WGS sequence"/>
</dbReference>
<evidence type="ECO:0000256" key="1">
    <source>
        <dbReference type="SAM" id="MobiDB-lite"/>
    </source>
</evidence>
<accession>A0A4R4NWH1</accession>
<protein>
    <submittedName>
        <fullName evidence="2">Uncharacterized protein</fullName>
    </submittedName>
</protein>
<reference evidence="2 3" key="1">
    <citation type="submission" date="2019-03" db="EMBL/GenBank/DDBJ databases">
        <title>Draft genome sequences of novel Actinobacteria.</title>
        <authorList>
            <person name="Sahin N."/>
            <person name="Ay H."/>
            <person name="Saygin H."/>
        </authorList>
    </citation>
    <scope>NUCLEOTIDE SEQUENCE [LARGE SCALE GENOMIC DNA]</scope>
    <source>
        <strain evidence="2 3">DSM 45347</strain>
    </source>
</reference>
<comment type="caution">
    <text evidence="2">The sequence shown here is derived from an EMBL/GenBank/DDBJ whole genome shotgun (WGS) entry which is preliminary data.</text>
</comment>
<evidence type="ECO:0000313" key="2">
    <source>
        <dbReference type="EMBL" id="TDC13434.1"/>
    </source>
</evidence>
<proteinExistence type="predicted"/>
<keyword evidence="3" id="KW-1185">Reference proteome</keyword>
<dbReference type="AlphaFoldDB" id="A0A4R4NWH1"/>
<organism evidence="2 3">
    <name type="scientific">Actinomadura bangladeshensis</name>
    <dbReference type="NCBI Taxonomy" id="453573"/>
    <lineage>
        <taxon>Bacteria</taxon>
        <taxon>Bacillati</taxon>
        <taxon>Actinomycetota</taxon>
        <taxon>Actinomycetes</taxon>
        <taxon>Streptosporangiales</taxon>
        <taxon>Thermomonosporaceae</taxon>
        <taxon>Actinomadura</taxon>
    </lineage>
</organism>
<dbReference type="EMBL" id="SMJW01000100">
    <property type="protein sequence ID" value="TDC13434.1"/>
    <property type="molecule type" value="Genomic_DNA"/>
</dbReference>
<gene>
    <name evidence="2" type="ORF">E1284_20130</name>
</gene>
<sequence>MSGQWALGSPVNLAGPFAFAPDGTLYLPVRQPGGDGALVRFARIATDGRLSIIGTPVQWHRADKLTVGGGKLWILGTGPQPTLVRYSMAGAEEARLFVVRSPQDGPTLIDEQGDPSPTETQRRERQRWLSGDHHPSAVAVGADGTPVVALRTGELFRVPSPGRIRRWRPPGYAAAIDDLVRRGHKTDVFTRTVDALIAEDSGLTVLTSAGAVMIPARGRAKGIRIDYPERPGYGIAWAGGGKTADGSLVLAAQANPPAASILIRVGPDGRVSRLQPDWPDTCDGGPASPTSPQPGTDLLGLAIRPNNAVVVGDRACWRLYEVRSAAP</sequence>
<feature type="region of interest" description="Disordered" evidence="1">
    <location>
        <begin position="102"/>
        <end position="125"/>
    </location>
</feature>